<reference evidence="2 3" key="1">
    <citation type="submission" date="2016-12" db="EMBL/GenBank/DDBJ databases">
        <title>The genomes of Aspergillus section Nigri reveals drivers in fungal speciation.</title>
        <authorList>
            <consortium name="DOE Joint Genome Institute"/>
            <person name="Vesth T.C."/>
            <person name="Nybo J."/>
            <person name="Theobald S."/>
            <person name="Brandl J."/>
            <person name="Frisvad J.C."/>
            <person name="Nielsen K.F."/>
            <person name="Lyhne E.K."/>
            <person name="Kogle M.E."/>
            <person name="Kuo A."/>
            <person name="Riley R."/>
            <person name="Clum A."/>
            <person name="Nolan M."/>
            <person name="Lipzen A."/>
            <person name="Salamov A."/>
            <person name="Henrissat B."/>
            <person name="Wiebenga A."/>
            <person name="De Vries R.P."/>
            <person name="Grigoriev I.V."/>
            <person name="Mortensen U.H."/>
            <person name="Andersen M.R."/>
            <person name="Baker S.E."/>
        </authorList>
    </citation>
    <scope>NUCLEOTIDE SEQUENCE [LARGE SCALE GENOMIC DNA]</scope>
    <source>
        <strain evidence="2 3">CBS 115572</strain>
    </source>
</reference>
<feature type="compositionally biased region" description="Polar residues" evidence="1">
    <location>
        <begin position="107"/>
        <end position="121"/>
    </location>
</feature>
<proteinExistence type="predicted"/>
<evidence type="ECO:0000256" key="1">
    <source>
        <dbReference type="SAM" id="MobiDB-lite"/>
    </source>
</evidence>
<evidence type="ECO:0000313" key="3">
    <source>
        <dbReference type="Proteomes" id="UP000246702"/>
    </source>
</evidence>
<organism evidence="2 3">
    <name type="scientific">Aspergillus sclerotioniger CBS 115572</name>
    <dbReference type="NCBI Taxonomy" id="1450535"/>
    <lineage>
        <taxon>Eukaryota</taxon>
        <taxon>Fungi</taxon>
        <taxon>Dikarya</taxon>
        <taxon>Ascomycota</taxon>
        <taxon>Pezizomycotina</taxon>
        <taxon>Eurotiomycetes</taxon>
        <taxon>Eurotiomycetidae</taxon>
        <taxon>Eurotiales</taxon>
        <taxon>Aspergillaceae</taxon>
        <taxon>Aspergillus</taxon>
        <taxon>Aspergillus subgen. Circumdati</taxon>
    </lineage>
</organism>
<dbReference type="Proteomes" id="UP000246702">
    <property type="component" value="Unassembled WGS sequence"/>
</dbReference>
<dbReference type="AlphaFoldDB" id="A0A317V1M0"/>
<dbReference type="EMBL" id="MSFK01000046">
    <property type="protein sequence ID" value="PWY67965.1"/>
    <property type="molecule type" value="Genomic_DNA"/>
</dbReference>
<dbReference type="GeneID" id="37108919"/>
<evidence type="ECO:0000313" key="2">
    <source>
        <dbReference type="EMBL" id="PWY67965.1"/>
    </source>
</evidence>
<dbReference type="RefSeq" id="XP_025462014.1">
    <property type="nucleotide sequence ID" value="XM_025606776.1"/>
</dbReference>
<keyword evidence="3" id="KW-1185">Reference proteome</keyword>
<sequence>MLSRAFSVRSTSRPTRRIQPGILPMRPVKGLTALMSLIYTSVHTFLRYPSYHASLPALLTLILSRLACDVRDYGWSTVAVDDLLEPGVCTTCPYSLRWHPSKTSMSFDSLPSSSTTHQSPKTIPMIPATSRPVD</sequence>
<accession>A0A317V1M0</accession>
<name>A0A317V1M0_9EURO</name>
<comment type="caution">
    <text evidence="2">The sequence shown here is derived from an EMBL/GenBank/DDBJ whole genome shotgun (WGS) entry which is preliminary data.</text>
</comment>
<feature type="region of interest" description="Disordered" evidence="1">
    <location>
        <begin position="107"/>
        <end position="134"/>
    </location>
</feature>
<gene>
    <name evidence="2" type="ORF">BO94DRAFT_305057</name>
</gene>
<protein>
    <submittedName>
        <fullName evidence="2">Uncharacterized protein</fullName>
    </submittedName>
</protein>